<feature type="domain" description="HTH cro/C1-type" evidence="1">
    <location>
        <begin position="10"/>
        <end position="64"/>
    </location>
</feature>
<dbReference type="PROSITE" id="PS50943">
    <property type="entry name" value="HTH_CROC1"/>
    <property type="match status" value="1"/>
</dbReference>
<dbReference type="CDD" id="cd00093">
    <property type="entry name" value="HTH_XRE"/>
    <property type="match status" value="1"/>
</dbReference>
<dbReference type="Gene3D" id="1.10.260.40">
    <property type="entry name" value="lambda repressor-like DNA-binding domains"/>
    <property type="match status" value="1"/>
</dbReference>
<protein>
    <submittedName>
        <fullName evidence="2">Helix-turn-helix transcriptional regulator</fullName>
    </submittedName>
</protein>
<dbReference type="InterPro" id="IPR001387">
    <property type="entry name" value="Cro/C1-type_HTH"/>
</dbReference>
<dbReference type="Pfam" id="PF01381">
    <property type="entry name" value="HTH_3"/>
    <property type="match status" value="1"/>
</dbReference>
<organism evidence="2 3">
    <name type="scientific">Staphylococcus casei</name>
    <dbReference type="NCBI Taxonomy" id="201828"/>
    <lineage>
        <taxon>Bacteria</taxon>
        <taxon>Bacillati</taxon>
        <taxon>Bacillota</taxon>
        <taxon>Bacilli</taxon>
        <taxon>Bacillales</taxon>
        <taxon>Staphylococcaceae</taxon>
        <taxon>Staphylococcus</taxon>
    </lineage>
</organism>
<dbReference type="SUPFAM" id="SSF47413">
    <property type="entry name" value="lambda repressor-like DNA-binding domains"/>
    <property type="match status" value="1"/>
</dbReference>
<dbReference type="Proteomes" id="UP001468345">
    <property type="component" value="Chromosome"/>
</dbReference>
<dbReference type="EMBL" id="CP133006">
    <property type="protein sequence ID" value="WZG10425.1"/>
    <property type="molecule type" value="Genomic_DNA"/>
</dbReference>
<sequence length="76" mass="8555">MKLKSKTIDIKVSLLKKGLSISKFSQCLKINASYANQIVNGKKNPSPNLAKNIAELLEVDIEDLFTFENSDMKRKI</sequence>
<evidence type="ECO:0000313" key="2">
    <source>
        <dbReference type="EMBL" id="WZG10425.1"/>
    </source>
</evidence>
<evidence type="ECO:0000313" key="3">
    <source>
        <dbReference type="Proteomes" id="UP001468345"/>
    </source>
</evidence>
<evidence type="ECO:0000259" key="1">
    <source>
        <dbReference type="PROSITE" id="PS50943"/>
    </source>
</evidence>
<proteinExistence type="predicted"/>
<keyword evidence="3" id="KW-1185">Reference proteome</keyword>
<gene>
    <name evidence="2" type="ORF">SHJJP9002_002443</name>
</gene>
<accession>A0ABZ2WE20</accession>
<dbReference type="InterPro" id="IPR010982">
    <property type="entry name" value="Lambda_DNA-bd_dom_sf"/>
</dbReference>
<dbReference type="SMART" id="SM00530">
    <property type="entry name" value="HTH_XRE"/>
    <property type="match status" value="1"/>
</dbReference>
<name>A0ABZ2WE20_9STAP</name>
<reference evidence="2 3" key="1">
    <citation type="journal article" date="2024" name="ISME J.">
        <title>Staphylococcus epidermidis bacteriocin A37 kills natural competitors with a unique mechanism of action.</title>
        <authorList>
            <person name="Puls J.S."/>
            <person name="Winnerling B."/>
            <person name="Power J.J."/>
            <person name="Kruger A.M."/>
            <person name="Brajtenbach D."/>
            <person name="Johnson M."/>
            <person name="Bilici K."/>
            <person name="Camus L."/>
            <person name="Fliesswasser T."/>
            <person name="Schneider T."/>
            <person name="Sahl H.G."/>
            <person name="Ghosal D."/>
            <person name="Kubitscheck U."/>
            <person name="Heilbronner S."/>
            <person name="Grein F."/>
        </authorList>
    </citation>
    <scope>NUCLEOTIDE SEQUENCE [LARGE SCALE GENOMIC DNA]</scope>
    <source>
        <strain evidence="2 3">SCK7</strain>
    </source>
</reference>
<dbReference type="RefSeq" id="WP_341636583.1">
    <property type="nucleotide sequence ID" value="NZ_CP133006.1"/>
</dbReference>